<feature type="compositionally biased region" description="Low complexity" evidence="1">
    <location>
        <begin position="15"/>
        <end position="26"/>
    </location>
</feature>
<protein>
    <submittedName>
        <fullName evidence="2">Uncharacterized protein</fullName>
    </submittedName>
</protein>
<dbReference type="Proteomes" id="UP001072034">
    <property type="component" value="Unassembled WGS sequence"/>
</dbReference>
<evidence type="ECO:0000256" key="1">
    <source>
        <dbReference type="SAM" id="MobiDB-lite"/>
    </source>
</evidence>
<dbReference type="RefSeq" id="WP_268916832.1">
    <property type="nucleotide sequence ID" value="NZ_JAPTMY010000006.1"/>
</dbReference>
<gene>
    <name evidence="2" type="ORF">OHJ16_03955</name>
</gene>
<sequence length="62" mass="6557">MNDARAGRPPPPESPTALTSAPPAADADVVSMRVELARGYGRVTVDECHHAAPQAPAYCEER</sequence>
<comment type="caution">
    <text evidence="2">The sequence shown here is derived from an EMBL/GenBank/DDBJ whole genome shotgun (WGS) entry which is preliminary data.</text>
</comment>
<keyword evidence="3" id="KW-1185">Reference proteome</keyword>
<proteinExistence type="predicted"/>
<organism evidence="2 3">
    <name type="scientific">Actinomyces israelii</name>
    <dbReference type="NCBI Taxonomy" id="1659"/>
    <lineage>
        <taxon>Bacteria</taxon>
        <taxon>Bacillati</taxon>
        <taxon>Actinomycetota</taxon>
        <taxon>Actinomycetes</taxon>
        <taxon>Actinomycetales</taxon>
        <taxon>Actinomycetaceae</taxon>
        <taxon>Actinomyces</taxon>
    </lineage>
</organism>
<dbReference type="EMBL" id="JAPTMY010000006">
    <property type="protein sequence ID" value="MCZ0857195.1"/>
    <property type="molecule type" value="Genomic_DNA"/>
</dbReference>
<name>A0ABT4I649_9ACTO</name>
<evidence type="ECO:0000313" key="2">
    <source>
        <dbReference type="EMBL" id="MCZ0857195.1"/>
    </source>
</evidence>
<feature type="region of interest" description="Disordered" evidence="1">
    <location>
        <begin position="1"/>
        <end position="26"/>
    </location>
</feature>
<reference evidence="2" key="1">
    <citation type="submission" date="2022-10" db="EMBL/GenBank/DDBJ databases">
        <title>Genome sequence of Actinomyces israelii ATCC 10048.</title>
        <authorList>
            <person name="Watt R.M."/>
            <person name="Tong W.M."/>
        </authorList>
    </citation>
    <scope>NUCLEOTIDE SEQUENCE</scope>
    <source>
        <strain evidence="2">ATCC 10048</strain>
    </source>
</reference>
<evidence type="ECO:0000313" key="3">
    <source>
        <dbReference type="Proteomes" id="UP001072034"/>
    </source>
</evidence>
<accession>A0ABT4I649</accession>